<dbReference type="OrthoDB" id="4843387at2759"/>
<dbReference type="Gene3D" id="3.30.420.10">
    <property type="entry name" value="Ribonuclease H-like superfamily/Ribonuclease H"/>
    <property type="match status" value="1"/>
</dbReference>
<dbReference type="InterPro" id="IPR036397">
    <property type="entry name" value="RNaseH_sf"/>
</dbReference>
<evidence type="ECO:0000313" key="1">
    <source>
        <dbReference type="EMBL" id="KZS10044.1"/>
    </source>
</evidence>
<dbReference type="EMBL" id="LRGB01001911">
    <property type="protein sequence ID" value="KZS10044.1"/>
    <property type="molecule type" value="Genomic_DNA"/>
</dbReference>
<sequence length="145" mass="17488">MSTMNSSISRVDGRLDSTKYSNLLEQHVLPLRQKTTSNMIQYVHYWFPVHYSTAMKKYYSEHKNWLILLDWPRCFGDVMPVESLWKEMLNQLTEKNVKVFCEQRLWEEIFKVWQKVCTEDFVQRRLNDISVSLERVVKKNGDYVD</sequence>
<accession>A0A162DCV7</accession>
<dbReference type="GO" id="GO:0003676">
    <property type="term" value="F:nucleic acid binding"/>
    <property type="evidence" value="ECO:0007669"/>
    <property type="project" value="InterPro"/>
</dbReference>
<evidence type="ECO:0000313" key="2">
    <source>
        <dbReference type="Proteomes" id="UP000076858"/>
    </source>
</evidence>
<dbReference type="AlphaFoldDB" id="A0A162DCV7"/>
<keyword evidence="2" id="KW-1185">Reference proteome</keyword>
<dbReference type="Proteomes" id="UP000076858">
    <property type="component" value="Unassembled WGS sequence"/>
</dbReference>
<proteinExistence type="predicted"/>
<comment type="caution">
    <text evidence="1">The sequence shown here is derived from an EMBL/GenBank/DDBJ whole genome shotgun (WGS) entry which is preliminary data.</text>
</comment>
<organism evidence="1 2">
    <name type="scientific">Daphnia magna</name>
    <dbReference type="NCBI Taxonomy" id="35525"/>
    <lineage>
        <taxon>Eukaryota</taxon>
        <taxon>Metazoa</taxon>
        <taxon>Ecdysozoa</taxon>
        <taxon>Arthropoda</taxon>
        <taxon>Crustacea</taxon>
        <taxon>Branchiopoda</taxon>
        <taxon>Diplostraca</taxon>
        <taxon>Cladocera</taxon>
        <taxon>Anomopoda</taxon>
        <taxon>Daphniidae</taxon>
        <taxon>Daphnia</taxon>
    </lineage>
</organism>
<protein>
    <submittedName>
        <fullName evidence="1">Uncharacterized protein</fullName>
    </submittedName>
</protein>
<gene>
    <name evidence="1" type="ORF">APZ42_025581</name>
</gene>
<reference evidence="1 2" key="1">
    <citation type="submission" date="2016-03" db="EMBL/GenBank/DDBJ databases">
        <title>EvidentialGene: Evidence-directed Construction of Genes on Genomes.</title>
        <authorList>
            <person name="Gilbert D.G."/>
            <person name="Choi J.-H."/>
            <person name="Mockaitis K."/>
            <person name="Colbourne J."/>
            <person name="Pfrender M."/>
        </authorList>
    </citation>
    <scope>NUCLEOTIDE SEQUENCE [LARGE SCALE GENOMIC DNA]</scope>
    <source>
        <strain evidence="1 2">Xinb3</strain>
        <tissue evidence="1">Complete organism</tissue>
    </source>
</reference>
<name>A0A162DCV7_9CRUS</name>